<accession>A0A4C1Z4A6</accession>
<dbReference type="EMBL" id="BGZK01001513">
    <property type="protein sequence ID" value="GBP81477.1"/>
    <property type="molecule type" value="Genomic_DNA"/>
</dbReference>
<gene>
    <name evidence="1" type="ORF">EVAR_86158_1</name>
</gene>
<keyword evidence="2" id="KW-1185">Reference proteome</keyword>
<dbReference type="AlphaFoldDB" id="A0A4C1Z4A6"/>
<reference evidence="1 2" key="1">
    <citation type="journal article" date="2019" name="Commun. Biol.">
        <title>The bagworm genome reveals a unique fibroin gene that provides high tensile strength.</title>
        <authorList>
            <person name="Kono N."/>
            <person name="Nakamura H."/>
            <person name="Ohtoshi R."/>
            <person name="Tomita M."/>
            <person name="Numata K."/>
            <person name="Arakawa K."/>
        </authorList>
    </citation>
    <scope>NUCLEOTIDE SEQUENCE [LARGE SCALE GENOMIC DNA]</scope>
</reference>
<name>A0A4C1Z4A6_EUMVA</name>
<sequence>MYEWFNGQASDRIFSVKPSASDDCLCHPRIGHSAWAGPLPPEYSRRSDVSKDFEGAPWITAFAAMEMSSVLWLLKTSSKIDIRHQKCDCTTRHPQLQDIRG</sequence>
<comment type="caution">
    <text evidence="1">The sequence shown here is derived from an EMBL/GenBank/DDBJ whole genome shotgun (WGS) entry which is preliminary data.</text>
</comment>
<evidence type="ECO:0000313" key="1">
    <source>
        <dbReference type="EMBL" id="GBP81477.1"/>
    </source>
</evidence>
<proteinExistence type="predicted"/>
<evidence type="ECO:0000313" key="2">
    <source>
        <dbReference type="Proteomes" id="UP000299102"/>
    </source>
</evidence>
<organism evidence="1 2">
    <name type="scientific">Eumeta variegata</name>
    <name type="common">Bagworm moth</name>
    <name type="synonym">Eumeta japonica</name>
    <dbReference type="NCBI Taxonomy" id="151549"/>
    <lineage>
        <taxon>Eukaryota</taxon>
        <taxon>Metazoa</taxon>
        <taxon>Ecdysozoa</taxon>
        <taxon>Arthropoda</taxon>
        <taxon>Hexapoda</taxon>
        <taxon>Insecta</taxon>
        <taxon>Pterygota</taxon>
        <taxon>Neoptera</taxon>
        <taxon>Endopterygota</taxon>
        <taxon>Lepidoptera</taxon>
        <taxon>Glossata</taxon>
        <taxon>Ditrysia</taxon>
        <taxon>Tineoidea</taxon>
        <taxon>Psychidae</taxon>
        <taxon>Oiketicinae</taxon>
        <taxon>Eumeta</taxon>
    </lineage>
</organism>
<protein>
    <submittedName>
        <fullName evidence="1">Uncharacterized protein</fullName>
    </submittedName>
</protein>
<dbReference type="Proteomes" id="UP000299102">
    <property type="component" value="Unassembled WGS sequence"/>
</dbReference>